<feature type="transmembrane region" description="Helical" evidence="2">
    <location>
        <begin position="125"/>
        <end position="144"/>
    </location>
</feature>
<reference evidence="3" key="1">
    <citation type="submission" date="2023-10" db="EMBL/GenBank/DDBJ databases">
        <authorList>
            <person name="Chen Y."/>
            <person name="Shah S."/>
            <person name="Dougan E. K."/>
            <person name="Thang M."/>
            <person name="Chan C."/>
        </authorList>
    </citation>
    <scope>NUCLEOTIDE SEQUENCE [LARGE SCALE GENOMIC DNA]</scope>
</reference>
<accession>A0ABN9WM28</accession>
<evidence type="ECO:0000256" key="1">
    <source>
        <dbReference type="SAM" id="MobiDB-lite"/>
    </source>
</evidence>
<organism evidence="3 4">
    <name type="scientific">Prorocentrum cordatum</name>
    <dbReference type="NCBI Taxonomy" id="2364126"/>
    <lineage>
        <taxon>Eukaryota</taxon>
        <taxon>Sar</taxon>
        <taxon>Alveolata</taxon>
        <taxon>Dinophyceae</taxon>
        <taxon>Prorocentrales</taxon>
        <taxon>Prorocentraceae</taxon>
        <taxon>Prorocentrum</taxon>
    </lineage>
</organism>
<dbReference type="Proteomes" id="UP001189429">
    <property type="component" value="Unassembled WGS sequence"/>
</dbReference>
<proteinExistence type="predicted"/>
<gene>
    <name evidence="3" type="ORF">PCOR1329_LOCUS67498</name>
</gene>
<keyword evidence="4" id="KW-1185">Reference proteome</keyword>
<comment type="caution">
    <text evidence="3">The sequence shown here is derived from an EMBL/GenBank/DDBJ whole genome shotgun (WGS) entry which is preliminary data.</text>
</comment>
<evidence type="ECO:0000313" key="3">
    <source>
        <dbReference type="EMBL" id="CAK0886053.1"/>
    </source>
</evidence>
<evidence type="ECO:0000256" key="2">
    <source>
        <dbReference type="SAM" id="Phobius"/>
    </source>
</evidence>
<name>A0ABN9WM28_9DINO</name>
<keyword evidence="2" id="KW-1133">Transmembrane helix</keyword>
<feature type="region of interest" description="Disordered" evidence="1">
    <location>
        <begin position="154"/>
        <end position="177"/>
    </location>
</feature>
<dbReference type="EMBL" id="CAUYUJ010018749">
    <property type="protein sequence ID" value="CAK0886053.1"/>
    <property type="molecule type" value="Genomic_DNA"/>
</dbReference>
<keyword evidence="2" id="KW-0472">Membrane</keyword>
<evidence type="ECO:0000313" key="4">
    <source>
        <dbReference type="Proteomes" id="UP001189429"/>
    </source>
</evidence>
<sequence>MMACHGGASSSVCKSMGVTIPLVCSKNDSAACTSDRLVLQAVLLLRGGVHADDQVRLGPRRHQLQLDDGTDGATACAAAGRAAAPTASAARPARGSSTTACGSLRSWTATTAAASRRRTDHTAGLMTYGLLAAATAGIGVRWALGGQLPRARTRSAGLLESSPGEGPELQGRGSPEE</sequence>
<keyword evidence="2" id="KW-0812">Transmembrane</keyword>
<protein>
    <submittedName>
        <fullName evidence="3">Uncharacterized protein</fullName>
    </submittedName>
</protein>